<accession>A0ABR2KST0</accession>
<evidence type="ECO:0000313" key="1">
    <source>
        <dbReference type="EMBL" id="KAK8894154.1"/>
    </source>
</evidence>
<evidence type="ECO:0008006" key="3">
    <source>
        <dbReference type="Google" id="ProtNLM"/>
    </source>
</evidence>
<protein>
    <recommendedName>
        <fullName evidence="3">DDE-1 domain-containing protein</fullName>
    </recommendedName>
</protein>
<dbReference type="InterPro" id="IPR009057">
    <property type="entry name" value="Homeodomain-like_sf"/>
</dbReference>
<evidence type="ECO:0000313" key="2">
    <source>
        <dbReference type="Proteomes" id="UP001470230"/>
    </source>
</evidence>
<gene>
    <name evidence="1" type="ORF">M9Y10_022587</name>
</gene>
<keyword evidence="2" id="KW-1185">Reference proteome</keyword>
<organism evidence="1 2">
    <name type="scientific">Tritrichomonas musculus</name>
    <dbReference type="NCBI Taxonomy" id="1915356"/>
    <lineage>
        <taxon>Eukaryota</taxon>
        <taxon>Metamonada</taxon>
        <taxon>Parabasalia</taxon>
        <taxon>Tritrichomonadida</taxon>
        <taxon>Tritrichomonadidae</taxon>
        <taxon>Tritrichomonas</taxon>
    </lineage>
</organism>
<reference evidence="1 2" key="1">
    <citation type="submission" date="2024-04" db="EMBL/GenBank/DDBJ databases">
        <title>Tritrichomonas musculus Genome.</title>
        <authorList>
            <person name="Alves-Ferreira E."/>
            <person name="Grigg M."/>
            <person name="Lorenzi H."/>
            <person name="Galac M."/>
        </authorList>
    </citation>
    <scope>NUCLEOTIDE SEQUENCE [LARGE SCALE GENOMIC DNA]</scope>
    <source>
        <strain evidence="1 2">EAF2021</strain>
    </source>
</reference>
<sequence>MLYDRSPDKIDLIMKLLDDSHYSYGDCSFISSTTGIPTSTISDWRKRQRENPNYHPLLKQTTQSKRIFTNEEESYITEYIEENIIKQGLLFQNQDFKNLIMDAYLEKYYYEDDYSKLPKFNVSDGFVTDFKKRNDFVSRKLHAARRPLTTHYDDTFSEQMEYLFKNVEESYIINIDETSWEVIPKILKCWHKKGEDHVIRYVNGDPKNRITVVAGIRADGVKLPLQFIASGKTDYVCESQLGDVNYHFRSFSENGWTTINTFKDYIVGIRDYYGYDDNQTLHVICDSYKVHISEEIIQFSEKTILNCISYLVALLISFSH</sequence>
<comment type="caution">
    <text evidence="1">The sequence shown here is derived from an EMBL/GenBank/DDBJ whole genome shotgun (WGS) entry which is preliminary data.</text>
</comment>
<dbReference type="SUPFAM" id="SSF46689">
    <property type="entry name" value="Homeodomain-like"/>
    <property type="match status" value="1"/>
</dbReference>
<dbReference type="EMBL" id="JAPFFF010000003">
    <property type="protein sequence ID" value="KAK8894154.1"/>
    <property type="molecule type" value="Genomic_DNA"/>
</dbReference>
<proteinExistence type="predicted"/>
<dbReference type="Proteomes" id="UP001470230">
    <property type="component" value="Unassembled WGS sequence"/>
</dbReference>
<name>A0ABR2KST0_9EUKA</name>